<organism evidence="2 3">
    <name type="scientific">Russula ochroleuca</name>
    <dbReference type="NCBI Taxonomy" id="152965"/>
    <lineage>
        <taxon>Eukaryota</taxon>
        <taxon>Fungi</taxon>
        <taxon>Dikarya</taxon>
        <taxon>Basidiomycota</taxon>
        <taxon>Agaricomycotina</taxon>
        <taxon>Agaricomycetes</taxon>
        <taxon>Russulales</taxon>
        <taxon>Russulaceae</taxon>
        <taxon>Russula</taxon>
    </lineage>
</organism>
<comment type="caution">
    <text evidence="2">The sequence shown here is derived from an EMBL/GenBank/DDBJ whole genome shotgun (WGS) entry which is preliminary data.</text>
</comment>
<reference evidence="2" key="2">
    <citation type="journal article" date="2020" name="Nat. Commun.">
        <title>Large-scale genome sequencing of mycorrhizal fungi provides insights into the early evolution of symbiotic traits.</title>
        <authorList>
            <person name="Miyauchi S."/>
            <person name="Kiss E."/>
            <person name="Kuo A."/>
            <person name="Drula E."/>
            <person name="Kohler A."/>
            <person name="Sanchez-Garcia M."/>
            <person name="Morin E."/>
            <person name="Andreopoulos B."/>
            <person name="Barry K.W."/>
            <person name="Bonito G."/>
            <person name="Buee M."/>
            <person name="Carver A."/>
            <person name="Chen C."/>
            <person name="Cichocki N."/>
            <person name="Clum A."/>
            <person name="Culley D."/>
            <person name="Crous P.W."/>
            <person name="Fauchery L."/>
            <person name="Girlanda M."/>
            <person name="Hayes R.D."/>
            <person name="Keri Z."/>
            <person name="LaButti K."/>
            <person name="Lipzen A."/>
            <person name="Lombard V."/>
            <person name="Magnuson J."/>
            <person name="Maillard F."/>
            <person name="Murat C."/>
            <person name="Nolan M."/>
            <person name="Ohm R.A."/>
            <person name="Pangilinan J."/>
            <person name="Pereira M.F."/>
            <person name="Perotto S."/>
            <person name="Peter M."/>
            <person name="Pfister S."/>
            <person name="Riley R."/>
            <person name="Sitrit Y."/>
            <person name="Stielow J.B."/>
            <person name="Szollosi G."/>
            <person name="Zifcakova L."/>
            <person name="Stursova M."/>
            <person name="Spatafora J.W."/>
            <person name="Tedersoo L."/>
            <person name="Vaario L.M."/>
            <person name="Yamada A."/>
            <person name="Yan M."/>
            <person name="Wang P."/>
            <person name="Xu J."/>
            <person name="Bruns T."/>
            <person name="Baldrian P."/>
            <person name="Vilgalys R."/>
            <person name="Dunand C."/>
            <person name="Henrissat B."/>
            <person name="Grigoriev I.V."/>
            <person name="Hibbett D."/>
            <person name="Nagy L.G."/>
            <person name="Martin F.M."/>
        </authorList>
    </citation>
    <scope>NUCLEOTIDE SEQUENCE</scope>
    <source>
        <strain evidence="2">Prilba</strain>
    </source>
</reference>
<evidence type="ECO:0000313" key="2">
    <source>
        <dbReference type="EMBL" id="KAF8481645.1"/>
    </source>
</evidence>
<name>A0A9P5TAJ9_9AGAM</name>
<dbReference type="AlphaFoldDB" id="A0A9P5TAJ9"/>
<reference evidence="2" key="1">
    <citation type="submission" date="2019-10" db="EMBL/GenBank/DDBJ databases">
        <authorList>
            <consortium name="DOE Joint Genome Institute"/>
            <person name="Kuo A."/>
            <person name="Miyauchi S."/>
            <person name="Kiss E."/>
            <person name="Drula E."/>
            <person name="Kohler A."/>
            <person name="Sanchez-Garcia M."/>
            <person name="Andreopoulos B."/>
            <person name="Barry K.W."/>
            <person name="Bonito G."/>
            <person name="Buee M."/>
            <person name="Carver A."/>
            <person name="Chen C."/>
            <person name="Cichocki N."/>
            <person name="Clum A."/>
            <person name="Culley D."/>
            <person name="Crous P.W."/>
            <person name="Fauchery L."/>
            <person name="Girlanda M."/>
            <person name="Hayes R."/>
            <person name="Keri Z."/>
            <person name="LaButti K."/>
            <person name="Lipzen A."/>
            <person name="Lombard V."/>
            <person name="Magnuson J."/>
            <person name="Maillard F."/>
            <person name="Morin E."/>
            <person name="Murat C."/>
            <person name="Nolan M."/>
            <person name="Ohm R."/>
            <person name="Pangilinan J."/>
            <person name="Pereira M."/>
            <person name="Perotto S."/>
            <person name="Peter M."/>
            <person name="Riley R."/>
            <person name="Sitrit Y."/>
            <person name="Stielow B."/>
            <person name="Szollosi G."/>
            <person name="Zifcakova L."/>
            <person name="Stursova M."/>
            <person name="Spatafora J.W."/>
            <person name="Tedersoo L."/>
            <person name="Vaario L.-M."/>
            <person name="Yamada A."/>
            <person name="Yan M."/>
            <person name="Wang P."/>
            <person name="Xu J."/>
            <person name="Bruns T."/>
            <person name="Baldrian P."/>
            <person name="Vilgalys R."/>
            <person name="Henrissat B."/>
            <person name="Grigoriev I.V."/>
            <person name="Hibbett D."/>
            <person name="Nagy L.G."/>
            <person name="Martin F.M."/>
        </authorList>
    </citation>
    <scope>NUCLEOTIDE SEQUENCE</scope>
    <source>
        <strain evidence="2">Prilba</strain>
    </source>
</reference>
<evidence type="ECO:0000256" key="1">
    <source>
        <dbReference type="SAM" id="MobiDB-lite"/>
    </source>
</evidence>
<proteinExistence type="predicted"/>
<dbReference type="EMBL" id="WHVB01000006">
    <property type="protein sequence ID" value="KAF8481645.1"/>
    <property type="molecule type" value="Genomic_DNA"/>
</dbReference>
<dbReference type="Proteomes" id="UP000759537">
    <property type="component" value="Unassembled WGS sequence"/>
</dbReference>
<feature type="compositionally biased region" description="Polar residues" evidence="1">
    <location>
        <begin position="42"/>
        <end position="51"/>
    </location>
</feature>
<protein>
    <submittedName>
        <fullName evidence="2">Uncharacterized protein</fullName>
    </submittedName>
</protein>
<feature type="region of interest" description="Disordered" evidence="1">
    <location>
        <begin position="1"/>
        <end position="85"/>
    </location>
</feature>
<gene>
    <name evidence="2" type="ORF">DFH94DRAFT_691291</name>
</gene>
<keyword evidence="3" id="KW-1185">Reference proteome</keyword>
<dbReference type="OrthoDB" id="2678913at2759"/>
<feature type="region of interest" description="Disordered" evidence="1">
    <location>
        <begin position="307"/>
        <end position="329"/>
    </location>
</feature>
<evidence type="ECO:0000313" key="3">
    <source>
        <dbReference type="Proteomes" id="UP000759537"/>
    </source>
</evidence>
<sequence length="329" mass="36557">MSSASTSSTSPTNSDPSSSASGTLVQRAALKQLVPALRPEQESSNDLQSGPRQLKPLEARPRQLPIPQTGRPSHNPPAPYQRNLTPIPSLLLPHCLARDHLRQWIPARSQTADPGVSGATESEHEQVKDTMIHVQEEDTREAYGTGLLMWHCFCDSRATPEHEKPGQPGPVIGLCRSPSYRILEQNDLRLSSQEMDTMLHMADKLIPPSSEKKKRLPYMPEFIVALRQQLDLNVPLDAATFTCLVTCFYASARLCKFTMHTLQSFNPGTHVTIQNLSHDQDCSGHRVTMLHLPRTKMAGNEGKDVFWASQEGDTDPTNHLRHPTSSLIK</sequence>
<accession>A0A9P5TAJ9</accession>
<feature type="compositionally biased region" description="Low complexity" evidence="1">
    <location>
        <begin position="1"/>
        <end position="21"/>
    </location>
</feature>